<feature type="compositionally biased region" description="Low complexity" evidence="1">
    <location>
        <begin position="77"/>
        <end position="89"/>
    </location>
</feature>
<accession>A0A2G8JJ45</accession>
<feature type="region of interest" description="Disordered" evidence="1">
    <location>
        <begin position="302"/>
        <end position="326"/>
    </location>
</feature>
<feature type="region of interest" description="Disordered" evidence="1">
    <location>
        <begin position="121"/>
        <end position="140"/>
    </location>
</feature>
<organism evidence="2 3">
    <name type="scientific">Stichopus japonicus</name>
    <name type="common">Sea cucumber</name>
    <dbReference type="NCBI Taxonomy" id="307972"/>
    <lineage>
        <taxon>Eukaryota</taxon>
        <taxon>Metazoa</taxon>
        <taxon>Echinodermata</taxon>
        <taxon>Eleutherozoa</taxon>
        <taxon>Echinozoa</taxon>
        <taxon>Holothuroidea</taxon>
        <taxon>Aspidochirotacea</taxon>
        <taxon>Aspidochirotida</taxon>
        <taxon>Stichopodidae</taxon>
        <taxon>Apostichopus</taxon>
    </lineage>
</organism>
<evidence type="ECO:0000313" key="2">
    <source>
        <dbReference type="EMBL" id="PIK35764.1"/>
    </source>
</evidence>
<comment type="caution">
    <text evidence="2">The sequence shown here is derived from an EMBL/GenBank/DDBJ whole genome shotgun (WGS) entry which is preliminary data.</text>
</comment>
<feature type="region of interest" description="Disordered" evidence="1">
    <location>
        <begin position="56"/>
        <end position="96"/>
    </location>
</feature>
<dbReference type="EMBL" id="MRZV01001817">
    <property type="protein sequence ID" value="PIK35764.1"/>
    <property type="molecule type" value="Genomic_DNA"/>
</dbReference>
<dbReference type="OrthoDB" id="5982876at2759"/>
<evidence type="ECO:0000256" key="1">
    <source>
        <dbReference type="SAM" id="MobiDB-lite"/>
    </source>
</evidence>
<feature type="compositionally biased region" description="Polar residues" evidence="1">
    <location>
        <begin position="129"/>
        <end position="139"/>
    </location>
</feature>
<sequence length="381" mass="41481">MGKFCIAGGCSNSSKDGVSLHGFPKRNPFGNFGFSEFGLSPHKLRRLKDDAVPTLFGSKARPRQQEGSSPMDRPDVSSSGSNTSKPSGSAMSTPGPVSFVAETVVKKRKIGGAFRKREHARTLEAAGGSSLSEKPSSVRAQPLPTVRELIKRKKASHLESTPLMMDIASSEGESSIVVAPRDTVNVEVRDELAVETAFLSKDTQTDRSEYVEAYVQCAFVPLPPLEFRHTSEEFPKPATPKPLPPSQPLHYQLALQSHHQNLVKNPVSQTSHQAQFMSLLLIHLIPVVIMDLDHLQWSGRGVKSVPTSPSGQPDVSRKHSPWQPDDECRDSVCRIKSFKDPAGLYKYVLSCHYKTDISQASEELAASNNQQSLAGVAGGDD</sequence>
<reference evidence="2 3" key="1">
    <citation type="journal article" date="2017" name="PLoS Biol.">
        <title>The sea cucumber genome provides insights into morphological evolution and visceral regeneration.</title>
        <authorList>
            <person name="Zhang X."/>
            <person name="Sun L."/>
            <person name="Yuan J."/>
            <person name="Sun Y."/>
            <person name="Gao Y."/>
            <person name="Zhang L."/>
            <person name="Li S."/>
            <person name="Dai H."/>
            <person name="Hamel J.F."/>
            <person name="Liu C."/>
            <person name="Yu Y."/>
            <person name="Liu S."/>
            <person name="Lin W."/>
            <person name="Guo K."/>
            <person name="Jin S."/>
            <person name="Xu P."/>
            <person name="Storey K.B."/>
            <person name="Huan P."/>
            <person name="Zhang T."/>
            <person name="Zhou Y."/>
            <person name="Zhang J."/>
            <person name="Lin C."/>
            <person name="Li X."/>
            <person name="Xing L."/>
            <person name="Huo D."/>
            <person name="Sun M."/>
            <person name="Wang L."/>
            <person name="Mercier A."/>
            <person name="Li F."/>
            <person name="Yang H."/>
            <person name="Xiang J."/>
        </authorList>
    </citation>
    <scope>NUCLEOTIDE SEQUENCE [LARGE SCALE GENOMIC DNA]</scope>
    <source>
        <strain evidence="2">Shaxun</strain>
        <tissue evidence="2">Muscle</tissue>
    </source>
</reference>
<gene>
    <name evidence="2" type="ORF">BSL78_27408</name>
</gene>
<protein>
    <submittedName>
        <fullName evidence="2">Uncharacterized protein</fullName>
    </submittedName>
</protein>
<evidence type="ECO:0000313" key="3">
    <source>
        <dbReference type="Proteomes" id="UP000230750"/>
    </source>
</evidence>
<name>A0A2G8JJ45_STIJA</name>
<dbReference type="AlphaFoldDB" id="A0A2G8JJ45"/>
<dbReference type="Proteomes" id="UP000230750">
    <property type="component" value="Unassembled WGS sequence"/>
</dbReference>
<proteinExistence type="predicted"/>
<keyword evidence="3" id="KW-1185">Reference proteome</keyword>